<proteinExistence type="predicted"/>
<accession>A0ABU4TLN0</accession>
<dbReference type="EMBL" id="JAXAVV010000003">
    <property type="protein sequence ID" value="MDX8049144.1"/>
    <property type="molecule type" value="Genomic_DNA"/>
</dbReference>
<protein>
    <submittedName>
        <fullName evidence="1">Uncharacterized protein</fullName>
    </submittedName>
</protein>
<gene>
    <name evidence="1" type="ORF">SK571_07115</name>
</gene>
<keyword evidence="2" id="KW-1185">Reference proteome</keyword>
<organism evidence="1 2">
    <name type="scientific">Lentzea kristufekii</name>
    <dbReference type="NCBI Taxonomy" id="3095430"/>
    <lineage>
        <taxon>Bacteria</taxon>
        <taxon>Bacillati</taxon>
        <taxon>Actinomycetota</taxon>
        <taxon>Actinomycetes</taxon>
        <taxon>Pseudonocardiales</taxon>
        <taxon>Pseudonocardiaceae</taxon>
        <taxon>Lentzea</taxon>
    </lineage>
</organism>
<name>A0ABU4TLN0_9PSEU</name>
<reference evidence="1 2" key="1">
    <citation type="submission" date="2023-11" db="EMBL/GenBank/DDBJ databases">
        <title>Lentzea sokolovensis, sp. nov., Lentzea kristufkii, sp. nov., and Lentzea miocenensis, sp. nov., rare actinobacteria from Sokolov Coal Basin, Miocene lacustrine sediment, Czech Republic.</title>
        <authorList>
            <person name="Lara A."/>
            <person name="Kotroba L."/>
            <person name="Nouioui I."/>
            <person name="Neumann-Schaal M."/>
            <person name="Mast Y."/>
            <person name="Chronakova A."/>
        </authorList>
    </citation>
    <scope>NUCLEOTIDE SEQUENCE [LARGE SCALE GENOMIC DNA]</scope>
    <source>
        <strain evidence="1 2">BCCO 10_0798</strain>
    </source>
</reference>
<evidence type="ECO:0000313" key="1">
    <source>
        <dbReference type="EMBL" id="MDX8049144.1"/>
    </source>
</evidence>
<comment type="caution">
    <text evidence="1">The sequence shown here is derived from an EMBL/GenBank/DDBJ whole genome shotgun (WGS) entry which is preliminary data.</text>
</comment>
<dbReference type="RefSeq" id="WP_319983224.1">
    <property type="nucleotide sequence ID" value="NZ_JAXAVV010000003.1"/>
</dbReference>
<sequence>MELTLVRHAQAHEQLAKLAQLARENHGSRQQVRVVSPRLVDEGVHTHETFIGQRRPAVHHL</sequence>
<dbReference type="Proteomes" id="UP001271792">
    <property type="component" value="Unassembled WGS sequence"/>
</dbReference>
<evidence type="ECO:0000313" key="2">
    <source>
        <dbReference type="Proteomes" id="UP001271792"/>
    </source>
</evidence>